<name>A0A940S5E2_9PROT</name>
<dbReference type="EMBL" id="JAGIZA010000004">
    <property type="protein sequence ID" value="MBP0492850.1"/>
    <property type="molecule type" value="Genomic_DNA"/>
</dbReference>
<protein>
    <submittedName>
        <fullName evidence="1">Uncharacterized protein</fullName>
    </submittedName>
</protein>
<dbReference type="RefSeq" id="WP_209372701.1">
    <property type="nucleotide sequence ID" value="NZ_JAGIZA010000004.1"/>
</dbReference>
<gene>
    <name evidence="1" type="ORF">J5Y10_08675</name>
</gene>
<organism evidence="1 2">
    <name type="scientific">Roseomonas indoligenes</name>
    <dbReference type="NCBI Taxonomy" id="2820811"/>
    <lineage>
        <taxon>Bacteria</taxon>
        <taxon>Pseudomonadati</taxon>
        <taxon>Pseudomonadota</taxon>
        <taxon>Alphaproteobacteria</taxon>
        <taxon>Acetobacterales</taxon>
        <taxon>Roseomonadaceae</taxon>
        <taxon>Roseomonas</taxon>
    </lineage>
</organism>
<proteinExistence type="predicted"/>
<dbReference type="Proteomes" id="UP000677537">
    <property type="component" value="Unassembled WGS sequence"/>
</dbReference>
<evidence type="ECO:0000313" key="2">
    <source>
        <dbReference type="Proteomes" id="UP000677537"/>
    </source>
</evidence>
<sequence>MIAQDLVQAAELALSMLNHRPNLLPVALDRLADETDRLLEFEGSPAAPFRDAGKRIANHLIVARAYLRVSPDQVLGALEDCLRQATLVLRLTEVLPLLPPPPLPAAWCTPARPRLAVIQGGRP</sequence>
<accession>A0A940S5E2</accession>
<dbReference type="AlphaFoldDB" id="A0A940S5E2"/>
<reference evidence="1" key="1">
    <citation type="submission" date="2021-03" db="EMBL/GenBank/DDBJ databases">
        <authorList>
            <person name="So Y."/>
        </authorList>
    </citation>
    <scope>NUCLEOTIDE SEQUENCE</scope>
    <source>
        <strain evidence="1">SG15</strain>
    </source>
</reference>
<keyword evidence="2" id="KW-1185">Reference proteome</keyword>
<evidence type="ECO:0000313" key="1">
    <source>
        <dbReference type="EMBL" id="MBP0492850.1"/>
    </source>
</evidence>
<comment type="caution">
    <text evidence="1">The sequence shown here is derived from an EMBL/GenBank/DDBJ whole genome shotgun (WGS) entry which is preliminary data.</text>
</comment>